<evidence type="ECO:0000313" key="5">
    <source>
        <dbReference type="Proteomes" id="UP000244962"/>
    </source>
</evidence>
<dbReference type="InterPro" id="IPR000182">
    <property type="entry name" value="GNAT_dom"/>
</dbReference>
<dbReference type="PANTHER" id="PTHR43877:SF2">
    <property type="entry name" value="AMINOALKYLPHOSPHONATE N-ACETYLTRANSFERASE-RELATED"/>
    <property type="match status" value="1"/>
</dbReference>
<evidence type="ECO:0000256" key="1">
    <source>
        <dbReference type="ARBA" id="ARBA00022679"/>
    </source>
</evidence>
<reference evidence="5" key="1">
    <citation type="submission" date="2018-04" db="EMBL/GenBank/DDBJ databases">
        <authorList>
            <person name="Liu S."/>
            <person name="Wang Z."/>
            <person name="Li J."/>
        </authorList>
    </citation>
    <scope>NUCLEOTIDE SEQUENCE [LARGE SCALE GENOMIC DNA]</scope>
    <source>
        <strain evidence="5">622</strain>
    </source>
</reference>
<gene>
    <name evidence="4" type="ORF">DF223_02315</name>
</gene>
<dbReference type="PANTHER" id="PTHR43877">
    <property type="entry name" value="AMINOALKYLPHOSPHONATE N-ACETYLTRANSFERASE-RELATED-RELATED"/>
    <property type="match status" value="1"/>
</dbReference>
<accession>A0A2U1THE9</accession>
<dbReference type="CDD" id="cd04301">
    <property type="entry name" value="NAT_SF"/>
    <property type="match status" value="1"/>
</dbReference>
<evidence type="ECO:0000259" key="3">
    <source>
        <dbReference type="PROSITE" id="PS51186"/>
    </source>
</evidence>
<dbReference type="Proteomes" id="UP000244962">
    <property type="component" value="Unassembled WGS sequence"/>
</dbReference>
<comment type="caution">
    <text evidence="4">The sequence shown here is derived from an EMBL/GenBank/DDBJ whole genome shotgun (WGS) entry which is preliminary data.</text>
</comment>
<dbReference type="Pfam" id="PF00583">
    <property type="entry name" value="Acetyltransf_1"/>
    <property type="match status" value="1"/>
</dbReference>
<keyword evidence="5" id="KW-1185">Reference proteome</keyword>
<sequence length="150" mass="16654">MTIEIRPVRDRDFFDWLPLFASYGEFYGAQVPDEKALLVWSWISDKVHGVSALVVQDDDGKLVGLAHYRPFPRPLEGGTGIYIDDLFVAPESRGKGIASALLDRVTEIARSERAGIVRWATAPDNDAAQSLSGKVADRTDWITYDRSVNG</sequence>
<name>A0A2U1THE9_9MICO</name>
<dbReference type="Gene3D" id="3.40.630.30">
    <property type="match status" value="1"/>
</dbReference>
<dbReference type="KEGG" id="myl:C3E77_08555"/>
<dbReference type="AlphaFoldDB" id="A0A2U1THE9"/>
<dbReference type="RefSeq" id="WP_108391253.1">
    <property type="nucleotide sequence ID" value="NZ_CP026949.1"/>
</dbReference>
<dbReference type="InterPro" id="IPR050832">
    <property type="entry name" value="Bact_Acetyltransf"/>
</dbReference>
<feature type="domain" description="N-acetyltransferase" evidence="3">
    <location>
        <begin position="3"/>
        <end position="150"/>
    </location>
</feature>
<evidence type="ECO:0000256" key="2">
    <source>
        <dbReference type="ARBA" id="ARBA00023315"/>
    </source>
</evidence>
<dbReference type="GO" id="GO:0016747">
    <property type="term" value="F:acyltransferase activity, transferring groups other than amino-acyl groups"/>
    <property type="evidence" value="ECO:0007669"/>
    <property type="project" value="InterPro"/>
</dbReference>
<evidence type="ECO:0000313" key="4">
    <source>
        <dbReference type="EMBL" id="PWC08203.1"/>
    </source>
</evidence>
<dbReference type="EMBL" id="QEFB01000001">
    <property type="protein sequence ID" value="PWC08203.1"/>
    <property type="molecule type" value="Genomic_DNA"/>
</dbReference>
<keyword evidence="2" id="KW-0012">Acyltransferase</keyword>
<keyword evidence="1 4" id="KW-0808">Transferase</keyword>
<dbReference type="PROSITE" id="PS51186">
    <property type="entry name" value="GNAT"/>
    <property type="match status" value="1"/>
</dbReference>
<dbReference type="OrthoDB" id="9805924at2"/>
<proteinExistence type="predicted"/>
<organism evidence="4 5">
    <name type="scientific">Mycetocola zhujimingii</name>
    <dbReference type="NCBI Taxonomy" id="2079792"/>
    <lineage>
        <taxon>Bacteria</taxon>
        <taxon>Bacillati</taxon>
        <taxon>Actinomycetota</taxon>
        <taxon>Actinomycetes</taxon>
        <taxon>Micrococcales</taxon>
        <taxon>Microbacteriaceae</taxon>
        <taxon>Mycetocola</taxon>
    </lineage>
</organism>
<protein>
    <submittedName>
        <fullName evidence="4">N-acetyltransferase</fullName>
    </submittedName>
</protein>
<dbReference type="InterPro" id="IPR016181">
    <property type="entry name" value="Acyl_CoA_acyltransferase"/>
</dbReference>
<dbReference type="SUPFAM" id="SSF55729">
    <property type="entry name" value="Acyl-CoA N-acyltransferases (Nat)"/>
    <property type="match status" value="1"/>
</dbReference>